<reference evidence="2" key="1">
    <citation type="submission" date="2022-03" db="EMBL/GenBank/DDBJ databases">
        <authorList>
            <person name="Martin C."/>
        </authorList>
    </citation>
    <scope>NUCLEOTIDE SEQUENCE</scope>
</reference>
<dbReference type="Proteomes" id="UP000749559">
    <property type="component" value="Unassembled WGS sequence"/>
</dbReference>
<organism evidence="2 3">
    <name type="scientific">Owenia fusiformis</name>
    <name type="common">Polychaete worm</name>
    <dbReference type="NCBI Taxonomy" id="6347"/>
    <lineage>
        <taxon>Eukaryota</taxon>
        <taxon>Metazoa</taxon>
        <taxon>Spiralia</taxon>
        <taxon>Lophotrochozoa</taxon>
        <taxon>Annelida</taxon>
        <taxon>Polychaeta</taxon>
        <taxon>Sedentaria</taxon>
        <taxon>Canalipalpata</taxon>
        <taxon>Sabellida</taxon>
        <taxon>Oweniida</taxon>
        <taxon>Oweniidae</taxon>
        <taxon>Owenia</taxon>
    </lineage>
</organism>
<feature type="region of interest" description="Disordered" evidence="1">
    <location>
        <begin position="212"/>
        <end position="259"/>
    </location>
</feature>
<feature type="compositionally biased region" description="Acidic residues" evidence="1">
    <location>
        <begin position="499"/>
        <end position="511"/>
    </location>
</feature>
<feature type="compositionally biased region" description="Basic residues" evidence="1">
    <location>
        <begin position="936"/>
        <end position="945"/>
    </location>
</feature>
<feature type="compositionally biased region" description="Polar residues" evidence="1">
    <location>
        <begin position="783"/>
        <end position="801"/>
    </location>
</feature>
<feature type="compositionally biased region" description="Polar residues" evidence="1">
    <location>
        <begin position="99"/>
        <end position="119"/>
    </location>
</feature>
<comment type="caution">
    <text evidence="2">The sequence shown here is derived from an EMBL/GenBank/DDBJ whole genome shotgun (WGS) entry which is preliminary data.</text>
</comment>
<feature type="region of interest" description="Disordered" evidence="1">
    <location>
        <begin position="99"/>
        <end position="139"/>
    </location>
</feature>
<gene>
    <name evidence="2" type="ORF">OFUS_LOCUS10110</name>
</gene>
<dbReference type="AlphaFoldDB" id="A0A8S4NSV0"/>
<feature type="compositionally biased region" description="Polar residues" evidence="1">
    <location>
        <begin position="845"/>
        <end position="867"/>
    </location>
</feature>
<feature type="compositionally biased region" description="Basic residues" evidence="1">
    <location>
        <begin position="874"/>
        <end position="883"/>
    </location>
</feature>
<evidence type="ECO:0000256" key="1">
    <source>
        <dbReference type="SAM" id="MobiDB-lite"/>
    </source>
</evidence>
<protein>
    <submittedName>
        <fullName evidence="2">Uncharacterized protein</fullName>
    </submittedName>
</protein>
<feature type="region of interest" description="Disordered" evidence="1">
    <location>
        <begin position="771"/>
        <end position="883"/>
    </location>
</feature>
<feature type="region of interest" description="Disordered" evidence="1">
    <location>
        <begin position="914"/>
        <end position="945"/>
    </location>
</feature>
<feature type="region of interest" description="Disordered" evidence="1">
    <location>
        <begin position="438"/>
        <end position="464"/>
    </location>
</feature>
<feature type="compositionally biased region" description="Polar residues" evidence="1">
    <location>
        <begin position="245"/>
        <end position="259"/>
    </location>
</feature>
<keyword evidence="3" id="KW-1185">Reference proteome</keyword>
<feature type="compositionally biased region" description="Basic and acidic residues" evidence="1">
    <location>
        <begin position="219"/>
        <end position="238"/>
    </location>
</feature>
<name>A0A8S4NSV0_OWEFU</name>
<feature type="region of interest" description="Disordered" evidence="1">
    <location>
        <begin position="499"/>
        <end position="527"/>
    </location>
</feature>
<dbReference type="OrthoDB" id="6102888at2759"/>
<feature type="compositionally biased region" description="Basic residues" evidence="1">
    <location>
        <begin position="440"/>
        <end position="452"/>
    </location>
</feature>
<proteinExistence type="predicted"/>
<sequence length="945" mass="105952">MRLNNPSKVMTTSQAVKQLDFMNDPEGVAQADDVTIERVSRATRSRPVQKVNVSVKPAVSDEEKPLDKMLRGAGLHDYCRLDLKEKKKFLATIGMRNPSPVTETMDNTTENPVASTSEGGLTDNIEMKEPQASTSDVTKNVQYSLGSNVKAESESEEDATQLPDDVIDVREQEVDSQHATVQHEEMESKPASFFRKVKSGISSTIKSALDGLQVNKKRKSDEKQSTEIGKDTMGEPKVKQPRLTPENSESTQEMQQPYRAQTPVSEALNEELISLGKVGHSPCKVKKMINKRRLNRKYKLTRTAMFAPEDIDPNTYSDHIQQYFQQYRVLLRDFQSNVFEKVPFGSPVEVGPHMANTLDLRTADNDTKVSRLFDSDPFEQEQSHSSPVARTHWKVGSGFQPIRRSGRNIKKHTQPTQHILFNDQLPDIESDEDFVPTTYRNKKLPGKKHKPASKSETSNTTQDEKITKYCSPNAKKSHIVSDIQKSPLVKVQHCDEVDEVNVDDSDSDGEIEEKNTAEPQRAKPYSQQAEVQMDQGPDETELFSESSQNKSFNLGINSNIEKVFPVLFSEKSSISEIRGKSAKDFLMRIEEEAKDGTTSDASDTSRPLCKRLTRNIGAAENVKVKSKVVNAEDILNNSSDSDSSDHFEIVKKKVKRNRDNAPQRKIQVLDISEQSVGATQPPVEIQPRSAPQNPIAFIVNGKMTSVLPGMRIVTIAPPDPLSKCPMCDQMFGVSVINDHASHCEGQKNDQTCPLCQKLFHKDEIENHAAGCQGPIDEEEDDNSAPQPQEMPNNQGTRQQPHSNKDVREQSQQHQSDDNDTEGYGDENVHETCANRARRKAGHAATTRQSLSKQHSQGHSQNTNPTHSTSDKASRPRQVKTRKTHSCENCGIIFTAQGYKKHMAICGKETSRRNKMEGPYEMSTDTSDEEVEEVPRTTRRGQRVRY</sequence>
<evidence type="ECO:0000313" key="2">
    <source>
        <dbReference type="EMBL" id="CAH1783816.1"/>
    </source>
</evidence>
<accession>A0A8S4NSV0</accession>
<dbReference type="EMBL" id="CAIIXF020000005">
    <property type="protein sequence ID" value="CAH1783816.1"/>
    <property type="molecule type" value="Genomic_DNA"/>
</dbReference>
<feature type="compositionally biased region" description="Basic and acidic residues" evidence="1">
    <location>
        <begin position="802"/>
        <end position="816"/>
    </location>
</feature>
<evidence type="ECO:0000313" key="3">
    <source>
        <dbReference type="Proteomes" id="UP000749559"/>
    </source>
</evidence>